<dbReference type="EMBL" id="SRLO01000158">
    <property type="protein sequence ID" value="TNN70800.1"/>
    <property type="molecule type" value="Genomic_DNA"/>
</dbReference>
<accession>A0A4Z2HZ36</accession>
<sequence>MKKKSVFHGRIIYSESMPEGRIQSESAAHSEAVSKLEHKYALAQADILWLHNVARRTTHGWND</sequence>
<gene>
    <name evidence="1" type="ORF">EYF80_018934</name>
</gene>
<protein>
    <submittedName>
        <fullName evidence="1">Uncharacterized protein</fullName>
    </submittedName>
</protein>
<evidence type="ECO:0000313" key="2">
    <source>
        <dbReference type="Proteomes" id="UP000314294"/>
    </source>
</evidence>
<proteinExistence type="predicted"/>
<name>A0A4Z2HZ36_9TELE</name>
<dbReference type="AlphaFoldDB" id="A0A4Z2HZ36"/>
<reference evidence="1 2" key="1">
    <citation type="submission" date="2019-03" db="EMBL/GenBank/DDBJ databases">
        <title>First draft genome of Liparis tanakae, snailfish: a comprehensive survey of snailfish specific genes.</title>
        <authorList>
            <person name="Kim W."/>
            <person name="Song I."/>
            <person name="Jeong J.-H."/>
            <person name="Kim D."/>
            <person name="Kim S."/>
            <person name="Ryu S."/>
            <person name="Song J.Y."/>
            <person name="Lee S.K."/>
        </authorList>
    </citation>
    <scope>NUCLEOTIDE SEQUENCE [LARGE SCALE GENOMIC DNA]</scope>
    <source>
        <tissue evidence="1">Muscle</tissue>
    </source>
</reference>
<evidence type="ECO:0000313" key="1">
    <source>
        <dbReference type="EMBL" id="TNN70800.1"/>
    </source>
</evidence>
<keyword evidence="2" id="KW-1185">Reference proteome</keyword>
<organism evidence="1 2">
    <name type="scientific">Liparis tanakae</name>
    <name type="common">Tanaka's snailfish</name>
    <dbReference type="NCBI Taxonomy" id="230148"/>
    <lineage>
        <taxon>Eukaryota</taxon>
        <taxon>Metazoa</taxon>
        <taxon>Chordata</taxon>
        <taxon>Craniata</taxon>
        <taxon>Vertebrata</taxon>
        <taxon>Euteleostomi</taxon>
        <taxon>Actinopterygii</taxon>
        <taxon>Neopterygii</taxon>
        <taxon>Teleostei</taxon>
        <taxon>Neoteleostei</taxon>
        <taxon>Acanthomorphata</taxon>
        <taxon>Eupercaria</taxon>
        <taxon>Perciformes</taxon>
        <taxon>Cottioidei</taxon>
        <taxon>Cottales</taxon>
        <taxon>Liparidae</taxon>
        <taxon>Liparis</taxon>
    </lineage>
</organism>
<dbReference type="Proteomes" id="UP000314294">
    <property type="component" value="Unassembled WGS sequence"/>
</dbReference>
<comment type="caution">
    <text evidence="1">The sequence shown here is derived from an EMBL/GenBank/DDBJ whole genome shotgun (WGS) entry which is preliminary data.</text>
</comment>